<organism evidence="1 2">
    <name type="scientific">Gossypium arboreum</name>
    <name type="common">Tree cotton</name>
    <name type="synonym">Gossypium nanking</name>
    <dbReference type="NCBI Taxonomy" id="29729"/>
    <lineage>
        <taxon>Eukaryota</taxon>
        <taxon>Viridiplantae</taxon>
        <taxon>Streptophyta</taxon>
        <taxon>Embryophyta</taxon>
        <taxon>Tracheophyta</taxon>
        <taxon>Spermatophyta</taxon>
        <taxon>Magnoliopsida</taxon>
        <taxon>eudicotyledons</taxon>
        <taxon>Gunneridae</taxon>
        <taxon>Pentapetalae</taxon>
        <taxon>rosids</taxon>
        <taxon>malvids</taxon>
        <taxon>Malvales</taxon>
        <taxon>Malvaceae</taxon>
        <taxon>Malvoideae</taxon>
        <taxon>Gossypium</taxon>
    </lineage>
</organism>
<evidence type="ECO:0000313" key="2">
    <source>
        <dbReference type="Proteomes" id="UP001358586"/>
    </source>
</evidence>
<evidence type="ECO:0000313" key="1">
    <source>
        <dbReference type="EMBL" id="KAK5770335.1"/>
    </source>
</evidence>
<sequence>MIKVFHWRIFKGILPSNFGWHVLFECCLRRRLWNCICPNLPVNLTWTLVSLTFGITLCWRKQETDLGIVVRADHGCLTGAAVPKVGNVVVCAIQAGLEVAVFKVWREYITNGDELVLETWSYQDGADRDLLFFASLLGGLRRSAVQCIGHHTHKPGQGFKKGNENEYDANRKLKTFYLPPVVYERLFLVGRRRKIPRDSSKG</sequence>
<proteinExistence type="predicted"/>
<comment type="caution">
    <text evidence="1">The sequence shown here is derived from an EMBL/GenBank/DDBJ whole genome shotgun (WGS) entry which is preliminary data.</text>
</comment>
<name>A0ABR0MAR4_GOSAR</name>
<gene>
    <name evidence="1" type="ORF">PVK06_046485</name>
</gene>
<keyword evidence="2" id="KW-1185">Reference proteome</keyword>
<dbReference type="Proteomes" id="UP001358586">
    <property type="component" value="Chromosome 13"/>
</dbReference>
<accession>A0ABR0MAR4</accession>
<dbReference type="EMBL" id="JARKNE010000013">
    <property type="protein sequence ID" value="KAK5770335.1"/>
    <property type="molecule type" value="Genomic_DNA"/>
</dbReference>
<protein>
    <recommendedName>
        <fullName evidence="3">Reverse transcriptase zinc-binding domain-containing protein</fullName>
    </recommendedName>
</protein>
<evidence type="ECO:0008006" key="3">
    <source>
        <dbReference type="Google" id="ProtNLM"/>
    </source>
</evidence>
<reference evidence="1 2" key="1">
    <citation type="submission" date="2023-03" db="EMBL/GenBank/DDBJ databases">
        <title>WGS of Gossypium arboreum.</title>
        <authorList>
            <person name="Yu D."/>
        </authorList>
    </citation>
    <scope>NUCLEOTIDE SEQUENCE [LARGE SCALE GENOMIC DNA]</scope>
    <source>
        <tissue evidence="1">Leaf</tissue>
    </source>
</reference>